<evidence type="ECO:0000259" key="16">
    <source>
        <dbReference type="Pfam" id="PF10385"/>
    </source>
</evidence>
<dbReference type="FunFam" id="3.90.1800.10:FF:000001">
    <property type="entry name" value="DNA-directed RNA polymerase subunit beta"/>
    <property type="match status" value="1"/>
</dbReference>
<dbReference type="InterPro" id="IPR042107">
    <property type="entry name" value="DNA-dir_RNA_pol_bsu_ext_1_sf"/>
</dbReference>
<accession>A0A255Z8K9</accession>
<feature type="domain" description="DNA-directed RNA polymerase subunit 2 hybrid-binding" evidence="11">
    <location>
        <begin position="750"/>
        <end position="1317"/>
    </location>
</feature>
<dbReference type="GO" id="GO:0000428">
    <property type="term" value="C:DNA-directed RNA polymerase complex"/>
    <property type="evidence" value="ECO:0007669"/>
    <property type="project" value="UniProtKB-KW"/>
</dbReference>
<dbReference type="OrthoDB" id="9803954at2"/>
<evidence type="ECO:0000256" key="7">
    <source>
        <dbReference type="ARBA" id="ARBA00048552"/>
    </source>
</evidence>
<sequence>MAKSFTGRKRIRKSFGRIPEVTRMPNLIEVQRSSYDHFLQMDVAPEKRAVLGLQEVFKSVFPIKDFSERAVLDFVRYELEQPKYDVEECQQRGMTFAAPLKVTLRLTVFDIDEDTGLKSIRDIKEQDVYMGDMPLMTANGTFIINGTERVIVSQMHRSPGVFFDHDKGKTHSSGKYLFAARVIPYRGSWLDFEFDAKDIVYVRIDRRRKLPATTLLYALDGLDTEAARAARKALGKDLLPYEAQGMTKEEILGSFYETVTYTRSGAGWKTAFEPERLKGQKLATDLVDARTGEILVQRETKMTPRVLKRLVEQGLTEVAAPIEEIIGRYLAVDIIDERTGEVLYEAGDEISSASLDKLEKLGVQDLPVLAIDHLNVGPYIRNTMAADRNASREDALVDIYRVMRPGEPPTLESAEALFQGLFFDQERYDLSAVGRVKMNARLNFQTDDQMRVLRKEDILKILKILVELKDGRGEIDDIDHLGNRRVRSVGELMENQYRVGLLRMERAIRERMSSVEIDTVMPHDLINAKPAAAAVREFFGSSQLSQFMDQTNPLSEITHKRRLSALGPGGLTRERAGFEVRDVHPTHYGRICPIETPEGPNIGLINSLATYARVNQYGFIESPYRKVVDQKVTSEVVYLSAMEEGRYMVAQANAPLQADGKFAELLVSCRKGGEYLLARPDMIDLIDVSPKQVVSVAAALIPFLENDDANRALMGSNMQRQAVPLIKADSPLVGTGMEATVARDSGVTIVARRAGIVDQVDATRIVVRATEDTDPAAPGVDIYNLLKFQRSNQNTCINQKPLVKVGDRVIKGDIIADGPSTDLGELALGRNVLVAFMPWNGYNFEDSILISERIVRDDVFTSIHIEEFEVMARDTKLGQEEITRDIPNVGEEALKNLDEAGIVYIGAEVRPGDILVGKVTPKGESPMTPEEKLLRAIFGEKASDVRDTSLRLPPGVVGTVVEVRVFSRRGVDKDERALAIERAEIEKLAKDRDDEKGILERSFYTRLKELLIGQTVVSGPKGLKGGEAITADLLAGLTRGQWRHISVADDGVMEFIEQTGKVFDDSVQRLQEKFENKVEKLQRGDELPPGVMKMVKVFVAVKRKLQPGDKMAGRHGNKGVISRITPIEDMPYLEDGRNVDIVLNPLGVPSRMNVGQILETHLGWAAAGLGRQIGEMLDKMRAQATDAAIKSKTLDELRARLRHIYGEDVWGADIADMGDAELIELANNLRRGIPFATPVFDGAREEDICRMLEDAGIDRSGQMQLIDGRTGEPFDRRVTVGYIYMLKLHHLVDDKIHARSIGPYSLVTQQPLGGKAQFGGQRFGEMEVWALEAYGAAYTLQEMLTVKSDDVSGRTKVYEAIVRGDDNFEAGIPESFNVLVKELRSLGLNVELNERDY</sequence>
<evidence type="ECO:0000259" key="11">
    <source>
        <dbReference type="Pfam" id="PF00562"/>
    </source>
</evidence>
<dbReference type="PANTHER" id="PTHR20856">
    <property type="entry name" value="DNA-DIRECTED RNA POLYMERASE I SUBUNIT 2"/>
    <property type="match status" value="1"/>
</dbReference>
<keyword evidence="3 8" id="KW-0240">DNA-directed RNA polymerase</keyword>
<comment type="function">
    <text evidence="8 10">DNA-dependent RNA polymerase catalyzes the transcription of DNA into RNA using the four ribonucleoside triphosphates as substrates.</text>
</comment>
<feature type="domain" description="RNA polymerase Rpb2" evidence="15">
    <location>
        <begin position="546"/>
        <end position="614"/>
    </location>
</feature>
<dbReference type="InterPro" id="IPR037034">
    <property type="entry name" value="RNA_pol_Rpb2_2_sf"/>
</dbReference>
<evidence type="ECO:0000256" key="1">
    <source>
        <dbReference type="ARBA" id="ARBA00007616"/>
    </source>
</evidence>
<dbReference type="Pfam" id="PF04565">
    <property type="entry name" value="RNA_pol_Rpb2_3"/>
    <property type="match status" value="1"/>
</dbReference>
<dbReference type="GO" id="GO:0006351">
    <property type="term" value="P:DNA-templated transcription"/>
    <property type="evidence" value="ECO:0007669"/>
    <property type="project" value="UniProtKB-UniRule"/>
</dbReference>
<dbReference type="HAMAP" id="MF_01321">
    <property type="entry name" value="RNApol_bact_RpoB"/>
    <property type="match status" value="1"/>
</dbReference>
<keyword evidence="6 8" id="KW-0804">Transcription</keyword>
<dbReference type="Gene3D" id="3.90.1110.10">
    <property type="entry name" value="RNA polymerase Rpb2, domain 2"/>
    <property type="match status" value="1"/>
</dbReference>
<dbReference type="Pfam" id="PF04563">
    <property type="entry name" value="RNA_pol_Rpb2_1"/>
    <property type="match status" value="1"/>
</dbReference>
<evidence type="ECO:0000313" key="18">
    <source>
        <dbReference type="Proteomes" id="UP000216998"/>
    </source>
</evidence>
<keyword evidence="4 8" id="KW-0808">Transferase</keyword>
<evidence type="ECO:0000259" key="14">
    <source>
        <dbReference type="Pfam" id="PF04563"/>
    </source>
</evidence>
<organism evidence="17 18">
    <name type="scientific">Niveispirillum lacus</name>
    <dbReference type="NCBI Taxonomy" id="1981099"/>
    <lineage>
        <taxon>Bacteria</taxon>
        <taxon>Pseudomonadati</taxon>
        <taxon>Pseudomonadota</taxon>
        <taxon>Alphaproteobacteria</taxon>
        <taxon>Rhodospirillales</taxon>
        <taxon>Azospirillaceae</taxon>
        <taxon>Niveispirillum</taxon>
    </lineage>
</organism>
<dbReference type="InterPro" id="IPR007644">
    <property type="entry name" value="RNA_pol_bsu_protrusion"/>
</dbReference>
<dbReference type="InterPro" id="IPR007645">
    <property type="entry name" value="RNA_pol_Rpb2_3"/>
</dbReference>
<evidence type="ECO:0000256" key="3">
    <source>
        <dbReference type="ARBA" id="ARBA00022478"/>
    </source>
</evidence>
<feature type="domain" description="DNA-directed RNA polymerase beta subunit external 1" evidence="16">
    <location>
        <begin position="624"/>
        <end position="689"/>
    </location>
</feature>
<reference evidence="17 18" key="1">
    <citation type="submission" date="2017-07" db="EMBL/GenBank/DDBJ databases">
        <title>Niveispirillum cyanobacteriorum sp. nov., isolated from cyanobacterial aggregates in a eutrophic lake.</title>
        <authorList>
            <person name="Cai H."/>
        </authorList>
    </citation>
    <scope>NUCLEOTIDE SEQUENCE [LARGE SCALE GENOMIC DNA]</scope>
    <source>
        <strain evidence="18">TH1-14</strain>
    </source>
</reference>
<gene>
    <name evidence="8 17" type="primary">rpoB</name>
    <name evidence="17" type="ORF">CHU95_00245</name>
</gene>
<evidence type="ECO:0000259" key="12">
    <source>
        <dbReference type="Pfam" id="PF04560"/>
    </source>
</evidence>
<comment type="similarity">
    <text evidence="2">In the C-terminal section; belongs to the RNA polymerase beta' chain family.</text>
</comment>
<dbReference type="InterPro" id="IPR007642">
    <property type="entry name" value="RNA_pol_Rpb2_2"/>
</dbReference>
<dbReference type="Gene3D" id="3.90.1100.10">
    <property type="match status" value="2"/>
</dbReference>
<evidence type="ECO:0000256" key="4">
    <source>
        <dbReference type="ARBA" id="ARBA00022679"/>
    </source>
</evidence>
<evidence type="ECO:0000256" key="2">
    <source>
        <dbReference type="ARBA" id="ARBA00009839"/>
    </source>
</evidence>
<dbReference type="Pfam" id="PF00562">
    <property type="entry name" value="RNA_pol_Rpb2_6"/>
    <property type="match status" value="1"/>
</dbReference>
<dbReference type="NCBIfam" id="NF001616">
    <property type="entry name" value="PRK00405.1"/>
    <property type="match status" value="1"/>
</dbReference>
<comment type="caution">
    <text evidence="17">The sequence shown here is derived from an EMBL/GenBank/DDBJ whole genome shotgun (WGS) entry which is preliminary data.</text>
</comment>
<dbReference type="Gene3D" id="2.40.270.10">
    <property type="entry name" value="DNA-directed RNA polymerase, subunit 2, domain 6"/>
    <property type="match status" value="1"/>
</dbReference>
<dbReference type="Pfam" id="PF04561">
    <property type="entry name" value="RNA_pol_Rpb2_2"/>
    <property type="match status" value="1"/>
</dbReference>
<comment type="subunit">
    <text evidence="8 10">The RNAP catalytic core consists of 2 alpha, 1 beta, 1 beta' and 1 omega subunit. When a sigma factor is associated with the core the holoenzyme is formed, which can initiate transcription.</text>
</comment>
<dbReference type="PROSITE" id="PS01166">
    <property type="entry name" value="RNA_POL_BETA"/>
    <property type="match status" value="1"/>
</dbReference>
<dbReference type="CDD" id="cd00653">
    <property type="entry name" value="RNA_pol_B_RPB2"/>
    <property type="match status" value="1"/>
</dbReference>
<dbReference type="InterPro" id="IPR007120">
    <property type="entry name" value="DNA-dir_RNAP_su2_dom"/>
</dbReference>
<dbReference type="InterPro" id="IPR007121">
    <property type="entry name" value="RNA_pol_bsu_CS"/>
</dbReference>
<dbReference type="InterPro" id="IPR014724">
    <property type="entry name" value="RNA_pol_RPB2_OB-fold"/>
</dbReference>
<name>A0A255Z8K9_9PROT</name>
<keyword evidence="5 8" id="KW-0548">Nucleotidyltransferase</keyword>
<dbReference type="Gene3D" id="2.40.50.100">
    <property type="match status" value="1"/>
</dbReference>
<comment type="similarity">
    <text evidence="8 9">Belongs to the RNA polymerase beta chain family.</text>
</comment>
<dbReference type="RefSeq" id="WP_094452555.1">
    <property type="nucleotide sequence ID" value="NZ_NOXU01000007.1"/>
</dbReference>
<feature type="domain" description="RNA polymerase Rpb2" evidence="12">
    <location>
        <begin position="1319"/>
        <end position="1393"/>
    </location>
</feature>
<dbReference type="InterPro" id="IPR015712">
    <property type="entry name" value="DNA-dir_RNA_pol_su2"/>
</dbReference>
<proteinExistence type="inferred from homology"/>
<dbReference type="InterPro" id="IPR037033">
    <property type="entry name" value="DNA-dir_RNAP_su2_hyb_sf"/>
</dbReference>
<dbReference type="GO" id="GO:0032549">
    <property type="term" value="F:ribonucleoside binding"/>
    <property type="evidence" value="ECO:0007669"/>
    <property type="project" value="InterPro"/>
</dbReference>
<evidence type="ECO:0000256" key="9">
    <source>
        <dbReference type="RuleBase" id="RU000434"/>
    </source>
</evidence>
<dbReference type="NCBIfam" id="TIGR02013">
    <property type="entry name" value="rpoB"/>
    <property type="match status" value="1"/>
</dbReference>
<comment type="catalytic activity">
    <reaction evidence="7 8 10">
        <text>RNA(n) + a ribonucleoside 5'-triphosphate = RNA(n+1) + diphosphate</text>
        <dbReference type="Rhea" id="RHEA:21248"/>
        <dbReference type="Rhea" id="RHEA-COMP:14527"/>
        <dbReference type="Rhea" id="RHEA-COMP:17342"/>
        <dbReference type="ChEBI" id="CHEBI:33019"/>
        <dbReference type="ChEBI" id="CHEBI:61557"/>
        <dbReference type="ChEBI" id="CHEBI:140395"/>
        <dbReference type="EC" id="2.7.7.6"/>
    </reaction>
</comment>
<dbReference type="Gene3D" id="3.90.1800.10">
    <property type="entry name" value="RNA polymerase alpha subunit dimerisation domain"/>
    <property type="match status" value="1"/>
</dbReference>
<dbReference type="GO" id="GO:0003899">
    <property type="term" value="F:DNA-directed RNA polymerase activity"/>
    <property type="evidence" value="ECO:0007669"/>
    <property type="project" value="UniProtKB-UniRule"/>
</dbReference>
<dbReference type="EMBL" id="NOXU01000007">
    <property type="protein sequence ID" value="OYQ37893.1"/>
    <property type="molecule type" value="Genomic_DNA"/>
</dbReference>
<evidence type="ECO:0000313" key="17">
    <source>
        <dbReference type="EMBL" id="OYQ37893.1"/>
    </source>
</evidence>
<dbReference type="FunFam" id="2.40.50.100:FF:000006">
    <property type="entry name" value="DNA-directed RNA polymerase subunit beta"/>
    <property type="match status" value="1"/>
</dbReference>
<dbReference type="SUPFAM" id="SSF64484">
    <property type="entry name" value="beta and beta-prime subunits of DNA dependent RNA-polymerase"/>
    <property type="match status" value="1"/>
</dbReference>
<comment type="similarity">
    <text evidence="1">In the N-terminal section; belongs to the RNA polymerase beta chain family.</text>
</comment>
<keyword evidence="18" id="KW-1185">Reference proteome</keyword>
<evidence type="ECO:0000259" key="13">
    <source>
        <dbReference type="Pfam" id="PF04561"/>
    </source>
</evidence>
<dbReference type="InterPro" id="IPR007641">
    <property type="entry name" value="RNA_pol_Rpb2_7"/>
</dbReference>
<evidence type="ECO:0000256" key="6">
    <source>
        <dbReference type="ARBA" id="ARBA00023163"/>
    </source>
</evidence>
<dbReference type="Pfam" id="PF10385">
    <property type="entry name" value="RNA_pol_Rpb2_45"/>
    <property type="match status" value="1"/>
</dbReference>
<dbReference type="InterPro" id="IPR019462">
    <property type="entry name" value="DNA-dir_RNA_pol_bsu_external_1"/>
</dbReference>
<dbReference type="Proteomes" id="UP000216998">
    <property type="component" value="Unassembled WGS sequence"/>
</dbReference>
<evidence type="ECO:0000256" key="5">
    <source>
        <dbReference type="ARBA" id="ARBA00022695"/>
    </source>
</evidence>
<evidence type="ECO:0000256" key="10">
    <source>
        <dbReference type="RuleBase" id="RU363031"/>
    </source>
</evidence>
<protein>
    <recommendedName>
        <fullName evidence="8 10">DNA-directed RNA polymerase subunit beta</fullName>
        <shortName evidence="8">RNAP subunit beta</shortName>
        <ecNumber evidence="8 10">2.7.7.6</ecNumber>
    </recommendedName>
    <alternativeName>
        <fullName evidence="8">RNA polymerase subunit beta</fullName>
    </alternativeName>
    <alternativeName>
        <fullName evidence="8">Transcriptase subunit beta</fullName>
    </alternativeName>
</protein>
<evidence type="ECO:0000256" key="8">
    <source>
        <dbReference type="HAMAP-Rule" id="MF_01321"/>
    </source>
</evidence>
<dbReference type="GO" id="GO:0003677">
    <property type="term" value="F:DNA binding"/>
    <property type="evidence" value="ECO:0007669"/>
    <property type="project" value="UniProtKB-UniRule"/>
</dbReference>
<dbReference type="Pfam" id="PF04560">
    <property type="entry name" value="RNA_pol_Rpb2_7"/>
    <property type="match status" value="1"/>
</dbReference>
<dbReference type="EC" id="2.7.7.6" evidence="8 10"/>
<feature type="domain" description="RNA polymerase beta subunit protrusion" evidence="14">
    <location>
        <begin position="27"/>
        <end position="530"/>
    </location>
</feature>
<dbReference type="Gene3D" id="2.30.150.10">
    <property type="entry name" value="DNA-directed RNA polymerase, beta subunit, external 1 domain"/>
    <property type="match status" value="1"/>
</dbReference>
<dbReference type="Gene3D" id="2.40.50.150">
    <property type="match status" value="1"/>
</dbReference>
<evidence type="ECO:0000259" key="15">
    <source>
        <dbReference type="Pfam" id="PF04565"/>
    </source>
</evidence>
<feature type="domain" description="RNA polymerase Rpb2" evidence="13">
    <location>
        <begin position="383"/>
        <end position="487"/>
    </location>
</feature>
<dbReference type="InterPro" id="IPR010243">
    <property type="entry name" value="RNA_pol_bsu_bac"/>
</dbReference>